<dbReference type="PANTHER" id="PTHR32258:SF32">
    <property type="entry name" value="PROTEIN NETWORKED 1D"/>
    <property type="match status" value="1"/>
</dbReference>
<evidence type="ECO:0000256" key="7">
    <source>
        <dbReference type="ARBA" id="ARBA00023136"/>
    </source>
</evidence>
<feature type="region of interest" description="Disordered" evidence="10">
    <location>
        <begin position="77"/>
        <end position="102"/>
    </location>
</feature>
<reference evidence="12" key="2">
    <citation type="submission" date="2021-03" db="UniProtKB">
        <authorList>
            <consortium name="EnsemblPlants"/>
        </authorList>
    </citation>
    <scope>IDENTIFICATION</scope>
</reference>
<comment type="subcellular location">
    <subcellularLocation>
        <location evidence="1">Membrane</location>
        <topology evidence="1">Single-pass membrane protein</topology>
    </subcellularLocation>
</comment>
<dbReference type="InterPro" id="IPR011684">
    <property type="entry name" value="NAB"/>
</dbReference>
<dbReference type="InterPro" id="IPR001611">
    <property type="entry name" value="Leu-rich_rpt"/>
</dbReference>
<accession>A0A803LFN2</accession>
<evidence type="ECO:0000256" key="5">
    <source>
        <dbReference type="ARBA" id="ARBA00022989"/>
    </source>
</evidence>
<name>A0A803LFN2_CHEQI</name>
<feature type="coiled-coil region" evidence="9">
    <location>
        <begin position="1571"/>
        <end position="1598"/>
    </location>
</feature>
<feature type="compositionally biased region" description="Basic residues" evidence="10">
    <location>
        <begin position="1428"/>
        <end position="1437"/>
    </location>
</feature>
<keyword evidence="7" id="KW-0472">Membrane</keyword>
<keyword evidence="6 9" id="KW-0175">Coiled coil</keyword>
<keyword evidence="3" id="KW-0812">Transmembrane</keyword>
<feature type="coiled-coil region" evidence="9">
    <location>
        <begin position="484"/>
        <end position="882"/>
    </location>
</feature>
<dbReference type="Proteomes" id="UP000596660">
    <property type="component" value="Unplaced"/>
</dbReference>
<dbReference type="SMART" id="SM00369">
    <property type="entry name" value="LRR_TYP"/>
    <property type="match status" value="9"/>
</dbReference>
<evidence type="ECO:0000256" key="3">
    <source>
        <dbReference type="ARBA" id="ARBA00022692"/>
    </source>
</evidence>
<evidence type="ECO:0000256" key="6">
    <source>
        <dbReference type="ARBA" id="ARBA00023054"/>
    </source>
</evidence>
<feature type="compositionally biased region" description="Basic and acidic residues" evidence="10">
    <location>
        <begin position="1438"/>
        <end position="1449"/>
    </location>
</feature>
<dbReference type="GO" id="GO:0005886">
    <property type="term" value="C:plasma membrane"/>
    <property type="evidence" value="ECO:0007669"/>
    <property type="project" value="TreeGrafter"/>
</dbReference>
<dbReference type="PROSITE" id="PS51450">
    <property type="entry name" value="LRR"/>
    <property type="match status" value="1"/>
</dbReference>
<dbReference type="FunFam" id="3.80.10.10:FF:000095">
    <property type="entry name" value="LRR receptor-like serine/threonine-protein kinase GSO1"/>
    <property type="match status" value="1"/>
</dbReference>
<dbReference type="Pfam" id="PF13855">
    <property type="entry name" value="LRR_8"/>
    <property type="match status" value="2"/>
</dbReference>
<dbReference type="InterPro" id="IPR051861">
    <property type="entry name" value="NET_actin-binding_domain"/>
</dbReference>
<dbReference type="Gene3D" id="1.10.287.1490">
    <property type="match status" value="1"/>
</dbReference>
<sequence>MDSKVKTMIKLIEVDEDSFARRAEMYYKKRPELMKLVEEFYRAYRAMAERYDHATGVIRQAQKTMAEHQVPFLMNDDGPVNGTQDSGPHTPEIQAPTRASYDPDELQKGAVGLSSESDTVAGRKGSKQLNGLGKARKGLKFQEAEEREIVEKIEKHLAETKAFSESERLGKSETDIQALKEALAKLEDEKEAGLHQYQQTLERLSKLESEVSQAKEDSQGFNERASKAEAQVQSLKEALEKVEAEREASLLQYQQCLDRVSSLESHISRVEEDAGQLTERACKAETEAEVLKEELSRLKAEKESLLAKYMESLEKIANLENKLLLAEDYASRTSERADRAEKEVESLRNTITKLTEEKEAAVLKHEQCLAKIVTLEREIVLMQEEAERLKAKVEDGVSKLKGSEEQCYLLDRSNNSLRSEVESLERKVGFQDQELSEKQKELGRLWTCVQEERMRFMEAETAFQSLQNLHSKVQEELRSVAADLHKNVQLLKDLENQKQNLEDEVQKVKDENMSLNNLNLSSAASIRSMEEQIFDLKEGKGKLEQELELQLDQRNNLQQEISSLKEELNSLSQRHQNMLRQVELVGYDSESFGSSVKEMQDENSKLKESFRSSEIEVATVKEKLRVMENLVLKNELLENSMSNLKAELEAARKRVKELEQSFQMLLGEKSTLVAEKGFLISQLQITTENLEKLSEQNTFLENSLFDANAELEMLRVKSKDLENSCKILDDQNSALIAENQTLTSELETTHCKLEELGKRHADLEQRFTGLEEERESTTQMVQELQVCLDTEKQEHTNSNQLSQTRIADLEKRIHLLEEAGDHMREEFEEELDKAVNAQFEIFILRKSIQDLKDNNSSLQKYSEKLLEASRLSEELISELEKESLDKQDEVSVLSGQVKGLRMGIFHLLDALESDVGSTLDDCGNEDERVVNLIHGKLDDIKASLYKAWDENQEHVIQKSVFLAMIWHLKQDMADLNAVTHSLRQEVESRNQEVNQLQKEIQKLLESNEELILKVREGSQKEVVLLTEMEDLREKLFNLQEAYDDLQKENCKVIEEKGFLMKAFEDLEEEKHNLQDECSCMVGEVVALDNLSFIFKNVISEKSKKVIQLTGHIEKLCSDNSILEEKVQIVERKLEDARSKNINFELSLKKSENELKEVRVSNDRLKDEISNEKILFCLKEKELLEAESMKENRDIQLLELSKNYAEQLRECEDLHELIEYLDSQISKMQKEHEDSEARIRVLSSELQKGKDEVKLWETVAGTFFTELQSSSVREALIKEKFSELLKAYEILEEESYSKCVDVVQLKERVGTLEGENSEIKARLAADLSAIMSLKDSLASLEKHANWHKKIHKTDDEEKEGVENNENQNEDQTAVFVNLHDIQAKVQDVEKAVIELKQQAEEENSGVRSELDSALRQIEALKSQSSSRRGSGRLSRRVASHPDETKSRKTNPDVSPPEEELLMKDIMLDQVSDCSSYGKNRKVTGSNDQILELWETIDQAGSIDLTVGKHSRAAPAVSNKYSHLDSVKESRSGRPSIESMVEKELRVDDQQLTSKRFMNPEQEDNKRKTLERLASDVQKLTNLQITVQDLKEKLEMTENNSSKGKGIECDNVKDQLLESENTILKLFEYSAKLMKNIENSSTASSFDGSVTADSSEGGGGKRRRCLEQARRISEKIGRLQLEVQKLQFLLMKLDNNKVGKGGTRQSKPLCHDQEKIALLHFKQSFLLDCSTSSFSDFAYPKVKSWHDELDIHHPENATVSGDCCRWDGVKCNEETGHVISLNLSSSCLYGTFPRNSTLFSLNHLRELDLSFNNFNYSQIPSDIGHLYKLTHLNLSYSVLSGQIPPEISKLSSLSLLDLSFNGDRPTRVNEKLNLKLNDLSLEKLVYNLSRLTHLHLDLVDVSSEVPLSLSNRTSLKAISLPFCNLLGELPQSIFWLPKLEEIWLGFNSKLGGYLPDFHSNSPLRALSLWETKFSGELPDSLGNLVFLNIMILEDCEFSGKIPSSIVDKFDPFFMLPNLQLLVLTGVGLTFPQNISINSSLFKLQSLHLESCNFTEFPKFLRYQDKLSELSLWGNNITGNIPEWFVNTTRENLLFLNLSNNILTSFEQPLNFLPWNNLKVLDLSDNKLRGPLPTPPSSMLVYQVSNNHFHGVLPHHICRATSLVYLDLSENNLMGEIPSCIGRQLSGSLQVLNARGNKFGGVIPQTFSKSCKLKVINLSQNQLEGKLPKSLVNCTLLEVLDVGSNRINDTFPSWLGSMPMLQVLILRHNNIYGKIATPFPSSVGNGFHRLRIIDLSYNYLIGNLPSGYFQKWVAMTDSIENSSNSSSSYFLMYFFSRSQFWTYGEKYNYVVTITNKGSETVYPKILTILRVLDLSSNKFTGIIPKDIGNLRGLQALNLSNNNLVGGIPSSLANITNLESLDLSENMLSGLIPRELTVLNFLEVFNVSHNRLVRAIPEGEQFNTFDNSSFAGNLAL</sequence>
<reference evidence="12" key="1">
    <citation type="journal article" date="2017" name="Nature">
        <title>The genome of Chenopodium quinoa.</title>
        <authorList>
            <person name="Jarvis D.E."/>
            <person name="Ho Y.S."/>
            <person name="Lightfoot D.J."/>
            <person name="Schmoeckel S.M."/>
            <person name="Li B."/>
            <person name="Borm T.J.A."/>
            <person name="Ohyanagi H."/>
            <person name="Mineta K."/>
            <person name="Michell C.T."/>
            <person name="Saber N."/>
            <person name="Kharbatia N.M."/>
            <person name="Rupper R.R."/>
            <person name="Sharp A.R."/>
            <person name="Dally N."/>
            <person name="Boughton B.A."/>
            <person name="Woo Y.H."/>
            <person name="Gao G."/>
            <person name="Schijlen E.G.W.M."/>
            <person name="Guo X."/>
            <person name="Momin A.A."/>
            <person name="Negrao S."/>
            <person name="Al-Babili S."/>
            <person name="Gehring C."/>
            <person name="Roessner U."/>
            <person name="Jung C."/>
            <person name="Murphy K."/>
            <person name="Arold S.T."/>
            <person name="Gojobori T."/>
            <person name="van der Linden C.G."/>
            <person name="van Loo E.N."/>
            <person name="Jellen E.N."/>
            <person name="Maughan P.J."/>
            <person name="Tester M."/>
        </authorList>
    </citation>
    <scope>NUCLEOTIDE SEQUENCE [LARGE SCALE GENOMIC DNA]</scope>
    <source>
        <strain evidence="12">cv. PI 614886</strain>
    </source>
</reference>
<dbReference type="GO" id="GO:0051015">
    <property type="term" value="F:actin filament binding"/>
    <property type="evidence" value="ECO:0007669"/>
    <property type="project" value="TreeGrafter"/>
</dbReference>
<feature type="region of interest" description="Disordered" evidence="10">
    <location>
        <begin position="1639"/>
        <end position="1662"/>
    </location>
</feature>
<evidence type="ECO:0000256" key="8">
    <source>
        <dbReference type="ARBA" id="ARBA00038006"/>
    </source>
</evidence>
<feature type="coiled-coil region" evidence="9">
    <location>
        <begin position="1112"/>
        <end position="1167"/>
    </location>
</feature>
<keyword evidence="13" id="KW-1185">Reference proteome</keyword>
<evidence type="ECO:0000313" key="13">
    <source>
        <dbReference type="Proteomes" id="UP000596660"/>
    </source>
</evidence>
<dbReference type="Pfam" id="PF00560">
    <property type="entry name" value="LRR_1"/>
    <property type="match status" value="6"/>
</dbReference>
<keyword evidence="5" id="KW-1133">Transmembrane helix</keyword>
<dbReference type="SUPFAM" id="SSF57997">
    <property type="entry name" value="Tropomyosin"/>
    <property type="match status" value="2"/>
</dbReference>
<proteinExistence type="inferred from homology"/>
<evidence type="ECO:0000256" key="1">
    <source>
        <dbReference type="ARBA" id="ARBA00004167"/>
    </source>
</evidence>
<organism evidence="12 13">
    <name type="scientific">Chenopodium quinoa</name>
    <name type="common">Quinoa</name>
    <dbReference type="NCBI Taxonomy" id="63459"/>
    <lineage>
        <taxon>Eukaryota</taxon>
        <taxon>Viridiplantae</taxon>
        <taxon>Streptophyta</taxon>
        <taxon>Embryophyta</taxon>
        <taxon>Tracheophyta</taxon>
        <taxon>Spermatophyta</taxon>
        <taxon>Magnoliopsida</taxon>
        <taxon>eudicotyledons</taxon>
        <taxon>Gunneridae</taxon>
        <taxon>Pentapetalae</taxon>
        <taxon>Caryophyllales</taxon>
        <taxon>Chenopodiaceae</taxon>
        <taxon>Chenopodioideae</taxon>
        <taxon>Atripliceae</taxon>
        <taxon>Chenopodium</taxon>
    </lineage>
</organism>
<keyword evidence="4" id="KW-0677">Repeat</keyword>
<evidence type="ECO:0000256" key="4">
    <source>
        <dbReference type="ARBA" id="ARBA00022737"/>
    </source>
</evidence>
<evidence type="ECO:0000313" key="12">
    <source>
        <dbReference type="EnsemblPlants" id="AUR62011988-RA:cds"/>
    </source>
</evidence>
<keyword evidence="2" id="KW-0433">Leucine-rich repeat</keyword>
<evidence type="ECO:0000259" key="11">
    <source>
        <dbReference type="PROSITE" id="PS51774"/>
    </source>
</evidence>
<dbReference type="SUPFAM" id="SSF52047">
    <property type="entry name" value="RNI-like"/>
    <property type="match status" value="2"/>
</dbReference>
<dbReference type="Pfam" id="PF07765">
    <property type="entry name" value="KIP1"/>
    <property type="match status" value="1"/>
</dbReference>
<dbReference type="FunFam" id="3.80.10.10:FF:000383">
    <property type="entry name" value="Leucine-rich repeat receptor protein kinase EMS1"/>
    <property type="match status" value="1"/>
</dbReference>
<feature type="region of interest" description="Disordered" evidence="10">
    <location>
        <begin position="1419"/>
        <end position="1457"/>
    </location>
</feature>
<dbReference type="Gene3D" id="3.80.10.10">
    <property type="entry name" value="Ribonuclease Inhibitor"/>
    <property type="match status" value="3"/>
</dbReference>
<comment type="similarity">
    <text evidence="8">Belongs to the NET family.</text>
</comment>
<dbReference type="PANTHER" id="PTHR32258">
    <property type="entry name" value="PROTEIN NETWORKED 4A"/>
    <property type="match status" value="1"/>
</dbReference>
<protein>
    <recommendedName>
        <fullName evidence="11">NAB domain-containing protein</fullName>
    </recommendedName>
</protein>
<dbReference type="InterPro" id="IPR032675">
    <property type="entry name" value="LRR_dom_sf"/>
</dbReference>
<dbReference type="InterPro" id="IPR003591">
    <property type="entry name" value="Leu-rich_rpt_typical-subtyp"/>
</dbReference>
<dbReference type="PROSITE" id="PS51774">
    <property type="entry name" value="NAB"/>
    <property type="match status" value="1"/>
</dbReference>
<evidence type="ECO:0000256" key="2">
    <source>
        <dbReference type="ARBA" id="ARBA00022614"/>
    </source>
</evidence>
<feature type="coiled-coil region" evidence="9">
    <location>
        <begin position="169"/>
        <end position="441"/>
    </location>
</feature>
<feature type="coiled-coil region" evidence="9">
    <location>
        <begin position="1196"/>
        <end position="1251"/>
    </location>
</feature>
<feature type="domain" description="NAB" evidence="11">
    <location>
        <begin position="1"/>
        <end position="58"/>
    </location>
</feature>
<evidence type="ECO:0000256" key="10">
    <source>
        <dbReference type="SAM" id="MobiDB-lite"/>
    </source>
</evidence>
<feature type="coiled-coil region" evidence="9">
    <location>
        <begin position="979"/>
        <end position="1083"/>
    </location>
</feature>
<feature type="compositionally biased region" description="Polar residues" evidence="10">
    <location>
        <begin position="1639"/>
        <end position="1652"/>
    </location>
</feature>
<dbReference type="Gramene" id="AUR62011988-RA">
    <property type="protein sequence ID" value="AUR62011988-RA:cds"/>
    <property type="gene ID" value="AUR62011988"/>
</dbReference>
<dbReference type="EnsemblPlants" id="AUR62011988-RA">
    <property type="protein sequence ID" value="AUR62011988-RA:cds"/>
    <property type="gene ID" value="AUR62011988"/>
</dbReference>
<evidence type="ECO:0000256" key="9">
    <source>
        <dbReference type="SAM" id="Coils"/>
    </source>
</evidence>
<dbReference type="OMA" id="RTMEHEN"/>